<dbReference type="Proteomes" id="UP000192333">
    <property type="component" value="Chromosome I"/>
</dbReference>
<accession>A0A1W2H315</accession>
<dbReference type="STRING" id="758820.SAMN00777080_1443"/>
<organism evidence="1 2">
    <name type="scientific">Aquiflexum balticum DSM 16537</name>
    <dbReference type="NCBI Taxonomy" id="758820"/>
    <lineage>
        <taxon>Bacteria</taxon>
        <taxon>Pseudomonadati</taxon>
        <taxon>Bacteroidota</taxon>
        <taxon>Cytophagia</taxon>
        <taxon>Cytophagales</taxon>
        <taxon>Cyclobacteriaceae</taxon>
        <taxon>Aquiflexum</taxon>
    </lineage>
</organism>
<reference evidence="2" key="1">
    <citation type="submission" date="2017-04" db="EMBL/GenBank/DDBJ databases">
        <authorList>
            <person name="Varghese N."/>
            <person name="Submissions S."/>
        </authorList>
    </citation>
    <scope>NUCLEOTIDE SEQUENCE [LARGE SCALE GENOMIC DNA]</scope>
    <source>
        <strain evidence="2">DSM 16537</strain>
    </source>
</reference>
<keyword evidence="2" id="KW-1185">Reference proteome</keyword>
<sequence length="39" mass="4731">MEDEKDIKIIYFVDIASKKVFVTDFFPCEMDYQKIPNRN</sequence>
<gene>
    <name evidence="1" type="ORF">SAMN00777080_1443</name>
</gene>
<name>A0A1W2H315_9BACT</name>
<dbReference type="AlphaFoldDB" id="A0A1W2H315"/>
<evidence type="ECO:0000313" key="1">
    <source>
        <dbReference type="EMBL" id="SMD42876.1"/>
    </source>
</evidence>
<evidence type="ECO:0000313" key="2">
    <source>
        <dbReference type="Proteomes" id="UP000192333"/>
    </source>
</evidence>
<protein>
    <submittedName>
        <fullName evidence="1">Uncharacterized protein</fullName>
    </submittedName>
</protein>
<proteinExistence type="predicted"/>
<dbReference type="EMBL" id="LT838813">
    <property type="protein sequence ID" value="SMD42876.1"/>
    <property type="molecule type" value="Genomic_DNA"/>
</dbReference>